<accession>A0A0S3PUJ2</accession>
<organism evidence="2 3">
    <name type="scientific">Variibacter gotjawalensis</name>
    <dbReference type="NCBI Taxonomy" id="1333996"/>
    <lineage>
        <taxon>Bacteria</taxon>
        <taxon>Pseudomonadati</taxon>
        <taxon>Pseudomonadota</taxon>
        <taxon>Alphaproteobacteria</taxon>
        <taxon>Hyphomicrobiales</taxon>
        <taxon>Nitrobacteraceae</taxon>
        <taxon>Variibacter</taxon>
    </lineage>
</organism>
<proteinExistence type="predicted"/>
<evidence type="ECO:0008006" key="4">
    <source>
        <dbReference type="Google" id="ProtNLM"/>
    </source>
</evidence>
<dbReference type="AlphaFoldDB" id="A0A0S3PUJ2"/>
<evidence type="ECO:0000313" key="3">
    <source>
        <dbReference type="Proteomes" id="UP000236884"/>
    </source>
</evidence>
<evidence type="ECO:0000313" key="2">
    <source>
        <dbReference type="EMBL" id="BAT59488.1"/>
    </source>
</evidence>
<protein>
    <recommendedName>
        <fullName evidence="4">UrcA family protein</fullName>
    </recommendedName>
</protein>
<dbReference type="Proteomes" id="UP000236884">
    <property type="component" value="Chromosome"/>
</dbReference>
<dbReference type="KEGG" id="vgo:GJW-30_1_02021"/>
<feature type="chain" id="PRO_5006615789" description="UrcA family protein" evidence="1">
    <location>
        <begin position="21"/>
        <end position="96"/>
    </location>
</feature>
<name>A0A0S3PUJ2_9BRAD</name>
<reference evidence="2 3" key="1">
    <citation type="submission" date="2015-08" db="EMBL/GenBank/DDBJ databases">
        <title>Investigation of the bacterial diversity of lava forest soil.</title>
        <authorList>
            <person name="Lee J.S."/>
        </authorList>
    </citation>
    <scope>NUCLEOTIDE SEQUENCE [LARGE SCALE GENOMIC DNA]</scope>
    <source>
        <strain evidence="2 3">GJW-30</strain>
    </source>
</reference>
<feature type="signal peptide" evidence="1">
    <location>
        <begin position="1"/>
        <end position="20"/>
    </location>
</feature>
<keyword evidence="1" id="KW-0732">Signal</keyword>
<evidence type="ECO:0000256" key="1">
    <source>
        <dbReference type="SAM" id="SignalP"/>
    </source>
</evidence>
<keyword evidence="3" id="KW-1185">Reference proteome</keyword>
<dbReference type="RefSeq" id="WP_096354918.1">
    <property type="nucleotide sequence ID" value="NZ_AP014946.1"/>
</dbReference>
<sequence length="96" mass="9816">MTRALSRKLIAAGIATCAIAAAVTGIQQAEAATRLDRDVAAAAGRAVGAAADRAVERAVINGASRYKGAACASGARRLRLQGPTYVAFMAECRKIL</sequence>
<dbReference type="EMBL" id="AP014946">
    <property type="protein sequence ID" value="BAT59488.1"/>
    <property type="molecule type" value="Genomic_DNA"/>
</dbReference>
<gene>
    <name evidence="2" type="ORF">GJW-30_1_02021</name>
</gene>